<accession>A0ACB8R1D4</accession>
<protein>
    <submittedName>
        <fullName evidence="1">Uncharacterized protein</fullName>
    </submittedName>
</protein>
<sequence>MAGMTRSSTSTPCMDTAAHELGILVFLAALVPFRLTHFECDRLTRDSIMSNAHTRTGYQRVKNVGGLANHVVFSEEIKELQAQVEEKERMLHVYKAHLVLLRRTQNLSHRTACDGFVVFANPFIRISLHKSSIRPTEIMGPDADDIIRILFFHFPVELAYILAPTMINARTIFSLLAHVGCMAFIWQHYLATQRRAQISGCTKNFILNAVMAAARMDDFLDTSSNYPFRSKDRHNFHWFSAVIEKYSAPLMAVVCFSRPIDWDRWGIRRWWRFTNRIIAPTLLKTFSKPNDATLIRQDIVSEAQHYSSHVVRTSTTSTHSQVVMNVFASRLRDAAHAFITGSFLVPLRNHLRLRSGRTPATNSYTDVVRTLRWLSRPSHHPFPSQTLCQQLTSGRSIIRLDICLMRHILAVSKMLSKWDVIASFSATAAAIWHIPLLRRFVETKSYSLRYDVEISPTLFSRFLIAASVFSSGYYSIQICRSLSRLQTHVFSYLLVVLASYLTVQIVLESEVQRAWLGVGFFGIDWHASS</sequence>
<reference evidence="1" key="1">
    <citation type="submission" date="2021-02" db="EMBL/GenBank/DDBJ databases">
        <authorList>
            <consortium name="DOE Joint Genome Institute"/>
            <person name="Ahrendt S."/>
            <person name="Looney B.P."/>
            <person name="Miyauchi S."/>
            <person name="Morin E."/>
            <person name="Drula E."/>
            <person name="Courty P.E."/>
            <person name="Chicoki N."/>
            <person name="Fauchery L."/>
            <person name="Kohler A."/>
            <person name="Kuo A."/>
            <person name="Labutti K."/>
            <person name="Pangilinan J."/>
            <person name="Lipzen A."/>
            <person name="Riley R."/>
            <person name="Andreopoulos W."/>
            <person name="He G."/>
            <person name="Johnson J."/>
            <person name="Barry K.W."/>
            <person name="Grigoriev I.V."/>
            <person name="Nagy L."/>
            <person name="Hibbett D."/>
            <person name="Henrissat B."/>
            <person name="Matheny P.B."/>
            <person name="Labbe J."/>
            <person name="Martin F."/>
        </authorList>
    </citation>
    <scope>NUCLEOTIDE SEQUENCE</scope>
    <source>
        <strain evidence="1">FP105234-sp</strain>
    </source>
</reference>
<comment type="caution">
    <text evidence="1">The sequence shown here is derived from an EMBL/GenBank/DDBJ whole genome shotgun (WGS) entry which is preliminary data.</text>
</comment>
<gene>
    <name evidence="1" type="ORF">FA95DRAFT_1578667</name>
</gene>
<name>A0ACB8R1D4_9AGAM</name>
<evidence type="ECO:0000313" key="2">
    <source>
        <dbReference type="Proteomes" id="UP000814033"/>
    </source>
</evidence>
<proteinExistence type="predicted"/>
<evidence type="ECO:0000313" key="1">
    <source>
        <dbReference type="EMBL" id="KAI0037692.1"/>
    </source>
</evidence>
<organism evidence="1 2">
    <name type="scientific">Auriscalpium vulgare</name>
    <dbReference type="NCBI Taxonomy" id="40419"/>
    <lineage>
        <taxon>Eukaryota</taxon>
        <taxon>Fungi</taxon>
        <taxon>Dikarya</taxon>
        <taxon>Basidiomycota</taxon>
        <taxon>Agaricomycotina</taxon>
        <taxon>Agaricomycetes</taxon>
        <taxon>Russulales</taxon>
        <taxon>Auriscalpiaceae</taxon>
        <taxon>Auriscalpium</taxon>
    </lineage>
</organism>
<reference evidence="1" key="2">
    <citation type="journal article" date="2022" name="New Phytol.">
        <title>Evolutionary transition to the ectomycorrhizal habit in the genomes of a hyperdiverse lineage of mushroom-forming fungi.</title>
        <authorList>
            <person name="Looney B."/>
            <person name="Miyauchi S."/>
            <person name="Morin E."/>
            <person name="Drula E."/>
            <person name="Courty P.E."/>
            <person name="Kohler A."/>
            <person name="Kuo A."/>
            <person name="LaButti K."/>
            <person name="Pangilinan J."/>
            <person name="Lipzen A."/>
            <person name="Riley R."/>
            <person name="Andreopoulos W."/>
            <person name="He G."/>
            <person name="Johnson J."/>
            <person name="Nolan M."/>
            <person name="Tritt A."/>
            <person name="Barry K.W."/>
            <person name="Grigoriev I.V."/>
            <person name="Nagy L.G."/>
            <person name="Hibbett D."/>
            <person name="Henrissat B."/>
            <person name="Matheny P.B."/>
            <person name="Labbe J."/>
            <person name="Martin F.M."/>
        </authorList>
    </citation>
    <scope>NUCLEOTIDE SEQUENCE</scope>
    <source>
        <strain evidence="1">FP105234-sp</strain>
    </source>
</reference>
<dbReference type="EMBL" id="MU276774">
    <property type="protein sequence ID" value="KAI0037692.1"/>
    <property type="molecule type" value="Genomic_DNA"/>
</dbReference>
<dbReference type="Proteomes" id="UP000814033">
    <property type="component" value="Unassembled WGS sequence"/>
</dbReference>
<keyword evidence="2" id="KW-1185">Reference proteome</keyword>